<dbReference type="EMBL" id="SDGZ01000016">
    <property type="protein sequence ID" value="TYC48817.1"/>
    <property type="molecule type" value="Genomic_DNA"/>
</dbReference>
<proteinExistence type="predicted"/>
<dbReference type="AlphaFoldDB" id="A0A6C2C4T5"/>
<evidence type="ECO:0000313" key="1">
    <source>
        <dbReference type="EMBL" id="TYC48817.1"/>
    </source>
</evidence>
<keyword evidence="2" id="KW-1185">Reference proteome</keyword>
<name>A0A6C2C4T5_9LACO</name>
<protein>
    <submittedName>
        <fullName evidence="1">Uncharacterized protein</fullName>
    </submittedName>
</protein>
<reference evidence="1 2" key="1">
    <citation type="submission" date="2019-01" db="EMBL/GenBank/DDBJ databases">
        <title>Weissella sp. nov., a novel lactic acid bacterium isolated from animal feces.</title>
        <authorList>
            <person name="Wang L.-T."/>
        </authorList>
    </citation>
    <scope>NUCLEOTIDE SEQUENCE [LARGE SCALE GENOMIC DNA]</scope>
    <source>
        <strain evidence="1 2">8H-2</strain>
    </source>
</reference>
<comment type="caution">
    <text evidence="1">The sequence shown here is derived from an EMBL/GenBank/DDBJ whole genome shotgun (WGS) entry which is preliminary data.</text>
</comment>
<sequence>MNENLQQNQPTPTVTIPFEVSYLAVRIGSVEMRFINTEENLLKLQNMSENPEEYVNNRASDLLPKFDELQAKVANNKGDAKWEDLAEVLRLQKEALTRIMDDIFIPGDFVKLYEHYPDLRQILALMPTMMQIIGQAVGISMENKEQEFQRKIAKLQNRKNKKRRNNRNSR</sequence>
<evidence type="ECO:0000313" key="2">
    <source>
        <dbReference type="Proteomes" id="UP000371977"/>
    </source>
</evidence>
<organism evidence="1 2">
    <name type="scientific">Weissella muntiaci</name>
    <dbReference type="NCBI Taxonomy" id="2508881"/>
    <lineage>
        <taxon>Bacteria</taxon>
        <taxon>Bacillati</taxon>
        <taxon>Bacillota</taxon>
        <taxon>Bacilli</taxon>
        <taxon>Lactobacillales</taxon>
        <taxon>Lactobacillaceae</taxon>
        <taxon>Weissella</taxon>
    </lineage>
</organism>
<accession>A0A6C2C4T5</accession>
<gene>
    <name evidence="1" type="ORF">ESZ50_08030</name>
</gene>
<dbReference type="Proteomes" id="UP000371977">
    <property type="component" value="Unassembled WGS sequence"/>
</dbReference>
<dbReference type="RefSeq" id="WP_148623055.1">
    <property type="nucleotide sequence ID" value="NZ_SDGZ01000016.1"/>
</dbReference>